<evidence type="ECO:0000256" key="11">
    <source>
        <dbReference type="ARBA" id="ARBA00023268"/>
    </source>
</evidence>
<dbReference type="PANTHER" id="PTHR43584:SF3">
    <property type="entry name" value="BIFUNCTIONAL PROTEIN GLMU"/>
    <property type="match status" value="1"/>
</dbReference>
<dbReference type="SUPFAM" id="SSF53448">
    <property type="entry name" value="Nucleotide-diphospho-sugar transferases"/>
    <property type="match status" value="1"/>
</dbReference>
<comment type="similarity">
    <text evidence="17">In the C-terminal section; belongs to the transferase hexapeptide repeat family.</text>
</comment>
<keyword evidence="5 17" id="KW-0548">Nucleotidyltransferase</keyword>
<dbReference type="UniPathway" id="UPA00113">
    <property type="reaction ID" value="UER00532"/>
</dbReference>
<evidence type="ECO:0000256" key="6">
    <source>
        <dbReference type="ARBA" id="ARBA00022723"/>
    </source>
</evidence>
<feature type="active site" description="Proton acceptor" evidence="17">
    <location>
        <position position="368"/>
    </location>
</feature>
<feature type="binding site" evidence="17">
    <location>
        <position position="108"/>
    </location>
    <ligand>
        <name>Mg(2+)</name>
        <dbReference type="ChEBI" id="CHEBI:18420"/>
    </ligand>
</feature>
<dbReference type="Pfam" id="PF25087">
    <property type="entry name" value="GMPPB_C"/>
    <property type="match status" value="1"/>
</dbReference>
<evidence type="ECO:0000256" key="9">
    <source>
        <dbReference type="ARBA" id="ARBA00022960"/>
    </source>
</evidence>
<gene>
    <name evidence="17 20" type="primary">glmU</name>
    <name evidence="20" type="ORF">C4520_01550</name>
</gene>
<comment type="subunit">
    <text evidence="17">Homotrimer.</text>
</comment>
<dbReference type="Gene3D" id="3.90.550.10">
    <property type="entry name" value="Spore Coat Polysaccharide Biosynthesis Protein SpsA, Chain A"/>
    <property type="match status" value="1"/>
</dbReference>
<comment type="cofactor">
    <cofactor evidence="17">
        <name>Mg(2+)</name>
        <dbReference type="ChEBI" id="CHEBI:18420"/>
    </cofactor>
    <text evidence="17">Binds 1 Mg(2+) ion per subunit.</text>
</comment>
<evidence type="ECO:0000313" key="21">
    <source>
        <dbReference type="Proteomes" id="UP000265882"/>
    </source>
</evidence>
<dbReference type="AlphaFoldDB" id="A0A3A4P633"/>
<dbReference type="InterPro" id="IPR038009">
    <property type="entry name" value="GlmU_C_LbH"/>
</dbReference>
<evidence type="ECO:0000256" key="2">
    <source>
        <dbReference type="ARBA" id="ARBA00005208"/>
    </source>
</evidence>
<protein>
    <recommendedName>
        <fullName evidence="17">Bifunctional protein GlmU</fullName>
    </recommendedName>
    <domain>
        <recommendedName>
            <fullName evidence="17">UDP-N-acetylglucosamine pyrophosphorylase</fullName>
            <ecNumber evidence="17">2.7.7.23</ecNumber>
        </recommendedName>
        <alternativeName>
            <fullName evidence="17">N-acetylglucosamine-1-phosphate uridyltransferase</fullName>
        </alternativeName>
    </domain>
    <domain>
        <recommendedName>
            <fullName evidence="17">Glucosamine-1-phosphate N-acetyltransferase</fullName>
            <ecNumber evidence="17">2.3.1.157</ecNumber>
        </recommendedName>
    </domain>
</protein>
<evidence type="ECO:0000256" key="14">
    <source>
        <dbReference type="ARBA" id="ARBA00048247"/>
    </source>
</evidence>
<feature type="binding site" evidence="17">
    <location>
        <position position="78"/>
    </location>
    <ligand>
        <name>UDP-N-acetyl-alpha-D-glucosamine</name>
        <dbReference type="ChEBI" id="CHEBI:57705"/>
    </ligand>
</feature>
<accession>A0A3A4P633</accession>
<feature type="binding site" evidence="17">
    <location>
        <position position="356"/>
    </location>
    <ligand>
        <name>UDP-N-acetyl-alpha-D-glucosamine</name>
        <dbReference type="ChEBI" id="CHEBI:57705"/>
    </ligand>
</feature>
<feature type="binding site" evidence="17">
    <location>
        <begin position="14"/>
        <end position="17"/>
    </location>
    <ligand>
        <name>UDP-N-acetyl-alpha-D-glucosamine</name>
        <dbReference type="ChEBI" id="CHEBI:57705"/>
    </ligand>
</feature>
<feature type="binding site" evidence="17">
    <location>
        <position position="338"/>
    </location>
    <ligand>
        <name>UDP-N-acetyl-alpha-D-glucosamine</name>
        <dbReference type="ChEBI" id="CHEBI:57705"/>
    </ligand>
</feature>
<feature type="domain" description="Mannose-1-phosphate guanyltransferase C-terminal" evidence="19">
    <location>
        <begin position="322"/>
        <end position="387"/>
    </location>
</feature>
<keyword evidence="3 17" id="KW-0963">Cytoplasm</keyword>
<dbReference type="PANTHER" id="PTHR43584">
    <property type="entry name" value="NUCLEOTIDYL TRANSFERASE"/>
    <property type="match status" value="1"/>
</dbReference>
<dbReference type="InterPro" id="IPR005882">
    <property type="entry name" value="Bifunctional_GlmU"/>
</dbReference>
<keyword evidence="4 17" id="KW-0808">Transferase</keyword>
<feature type="binding site" evidence="17">
    <location>
        <position position="145"/>
    </location>
    <ligand>
        <name>UDP-N-acetyl-alpha-D-glucosamine</name>
        <dbReference type="ChEBI" id="CHEBI:57705"/>
    </ligand>
</feature>
<reference evidence="20 21" key="1">
    <citation type="journal article" date="2017" name="ISME J.">
        <title>Energy and carbon metabolisms in a deep terrestrial subsurface fluid microbial community.</title>
        <authorList>
            <person name="Momper L."/>
            <person name="Jungbluth S.P."/>
            <person name="Lee M.D."/>
            <person name="Amend J.P."/>
        </authorList>
    </citation>
    <scope>NUCLEOTIDE SEQUENCE [LARGE SCALE GENOMIC DNA]</scope>
    <source>
        <strain evidence="20">SURF_5</strain>
    </source>
</reference>
<feature type="binding site" evidence="17">
    <location>
        <begin position="106"/>
        <end position="108"/>
    </location>
    <ligand>
        <name>UDP-N-acetyl-alpha-D-glucosamine</name>
        <dbReference type="ChEBI" id="CHEBI:57705"/>
    </ligand>
</feature>
<feature type="domain" description="Nucleotidyl transferase" evidence="18">
    <location>
        <begin position="12"/>
        <end position="225"/>
    </location>
</feature>
<evidence type="ECO:0000256" key="17">
    <source>
        <dbReference type="HAMAP-Rule" id="MF_01631"/>
    </source>
</evidence>
<keyword evidence="7 17" id="KW-0677">Repeat</keyword>
<evidence type="ECO:0000256" key="3">
    <source>
        <dbReference type="ARBA" id="ARBA00022490"/>
    </source>
</evidence>
<evidence type="ECO:0000259" key="19">
    <source>
        <dbReference type="Pfam" id="PF25087"/>
    </source>
</evidence>
<keyword evidence="12 17" id="KW-0012">Acyltransferase</keyword>
<feature type="binding site" evidence="17">
    <location>
        <position position="428"/>
    </location>
    <ligand>
        <name>acetyl-CoA</name>
        <dbReference type="ChEBI" id="CHEBI:57288"/>
    </ligand>
</feature>
<dbReference type="GO" id="GO:0000287">
    <property type="term" value="F:magnesium ion binding"/>
    <property type="evidence" value="ECO:0007669"/>
    <property type="project" value="UniProtKB-UniRule"/>
</dbReference>
<evidence type="ECO:0000256" key="1">
    <source>
        <dbReference type="ARBA" id="ARBA00005166"/>
    </source>
</evidence>
<proteinExistence type="inferred from homology"/>
<dbReference type="GO" id="GO:0008360">
    <property type="term" value="P:regulation of cell shape"/>
    <property type="evidence" value="ECO:0007669"/>
    <property type="project" value="UniProtKB-KW"/>
</dbReference>
<dbReference type="GO" id="GO:0006048">
    <property type="term" value="P:UDP-N-acetylglucosamine biosynthetic process"/>
    <property type="evidence" value="ECO:0007669"/>
    <property type="project" value="UniProtKB-UniPathway"/>
</dbReference>
<dbReference type="EMBL" id="QZKU01000016">
    <property type="protein sequence ID" value="RJP25946.1"/>
    <property type="molecule type" value="Genomic_DNA"/>
</dbReference>
<keyword evidence="6 17" id="KW-0479">Metal-binding</keyword>
<comment type="similarity">
    <text evidence="17">In the N-terminal section; belongs to the N-acetylglucosamine-1-phosphate uridyltransferase family.</text>
</comment>
<evidence type="ECO:0000256" key="4">
    <source>
        <dbReference type="ARBA" id="ARBA00022679"/>
    </source>
</evidence>
<evidence type="ECO:0000313" key="20">
    <source>
        <dbReference type="EMBL" id="RJP25946.1"/>
    </source>
</evidence>
<keyword evidence="10 17" id="KW-0573">Peptidoglycan synthesis</keyword>
<dbReference type="UniPathway" id="UPA00973"/>
<feature type="region of interest" description="N-acetyltransferase" evidence="17">
    <location>
        <begin position="257"/>
        <end position="456"/>
    </location>
</feature>
<comment type="caution">
    <text evidence="20">The sequence shown here is derived from an EMBL/GenBank/DDBJ whole genome shotgun (WGS) entry which is preliminary data.</text>
</comment>
<dbReference type="InterPro" id="IPR011004">
    <property type="entry name" value="Trimer_LpxA-like_sf"/>
</dbReference>
<dbReference type="CDD" id="cd03353">
    <property type="entry name" value="LbH_GlmU_C"/>
    <property type="match status" value="1"/>
</dbReference>
<feature type="binding site" evidence="17">
    <location>
        <begin position="83"/>
        <end position="84"/>
    </location>
    <ligand>
        <name>UDP-N-acetyl-alpha-D-glucosamine</name>
        <dbReference type="ChEBI" id="CHEBI:57705"/>
    </ligand>
</feature>
<dbReference type="InterPro" id="IPR050065">
    <property type="entry name" value="GlmU-like"/>
</dbReference>
<dbReference type="HAMAP" id="MF_01631">
    <property type="entry name" value="GlmU"/>
    <property type="match status" value="1"/>
</dbReference>
<dbReference type="SUPFAM" id="SSF51161">
    <property type="entry name" value="Trimeric LpxA-like enzymes"/>
    <property type="match status" value="1"/>
</dbReference>
<dbReference type="InterPro" id="IPR029044">
    <property type="entry name" value="Nucleotide-diphossugar_trans"/>
</dbReference>
<dbReference type="GO" id="GO:0009245">
    <property type="term" value="P:lipid A biosynthetic process"/>
    <property type="evidence" value="ECO:0007669"/>
    <property type="project" value="UniProtKB-UniRule"/>
</dbReference>
<dbReference type="GO" id="GO:0071555">
    <property type="term" value="P:cell wall organization"/>
    <property type="evidence" value="ECO:0007669"/>
    <property type="project" value="UniProtKB-KW"/>
</dbReference>
<evidence type="ECO:0000256" key="12">
    <source>
        <dbReference type="ARBA" id="ARBA00023315"/>
    </source>
</evidence>
<sequence>MKSQADPSLACIILAAGQGTRMKSEIPKVLHKISGRPMIEYIVRTVRPFNPVKLCLVVGYKEELVRRHFGESVLYVTQHEQLGTGHAVSQAKTELLGFKGDVLVLYGDVPLIKEETLQKLIEKHQKSNAGATLVTTRVSDSGGFGRIVRDRSRKIVRIVEEKDATSAQKRIREINPGIYCFKAGALLDALSKVRTSNSQKEYYLTDVIEILINDGKKVETVCTDDETEIMQVNSRKQLVRLNRIMHDRVIDRLLDDGVTVMDPETTFVSDTVKMERDVLIYPFAYIEGYTSIGAGTVIGPQTYITDSEIGRNVVVVMSYLSSCVVRDNSRIGPYSHLRPEAFIGENVHIGNFVEIKKSFIDDSTKINHLSYIGDAKVGEGVNIGAGTITANYDGVKKSETFIDSGASIGSGTVLVAPVKVGKNATTGAGAIVPKNHDIPPHAIFVGMPARELKKEK</sequence>
<dbReference type="Pfam" id="PF00483">
    <property type="entry name" value="NTP_transferase"/>
    <property type="match status" value="1"/>
</dbReference>
<feature type="binding site" evidence="17">
    <location>
        <position position="410"/>
    </location>
    <ligand>
        <name>acetyl-CoA</name>
        <dbReference type="ChEBI" id="CHEBI:57288"/>
    </ligand>
</feature>
<dbReference type="GO" id="GO:0009252">
    <property type="term" value="P:peptidoglycan biosynthetic process"/>
    <property type="evidence" value="ECO:0007669"/>
    <property type="project" value="UniProtKB-UniRule"/>
</dbReference>
<name>A0A3A4P633_ABYX5</name>
<keyword evidence="11 17" id="KW-0511">Multifunctional enzyme</keyword>
<evidence type="ECO:0000259" key="18">
    <source>
        <dbReference type="Pfam" id="PF00483"/>
    </source>
</evidence>
<dbReference type="CDD" id="cd02540">
    <property type="entry name" value="GT2_GlmU_N_bac"/>
    <property type="match status" value="1"/>
</dbReference>
<feature type="binding site" evidence="17">
    <location>
        <begin position="391"/>
        <end position="392"/>
    </location>
    <ligand>
        <name>acetyl-CoA</name>
        <dbReference type="ChEBI" id="CHEBI:57288"/>
    </ligand>
</feature>
<feature type="binding site" evidence="17">
    <location>
        <position position="382"/>
    </location>
    <ligand>
        <name>UDP-N-acetyl-alpha-D-glucosamine</name>
        <dbReference type="ChEBI" id="CHEBI:57705"/>
    </ligand>
</feature>
<dbReference type="NCBIfam" id="TIGR01173">
    <property type="entry name" value="glmU"/>
    <property type="match status" value="1"/>
</dbReference>
<feature type="binding site" evidence="17">
    <location>
        <position position="175"/>
    </location>
    <ligand>
        <name>UDP-N-acetyl-alpha-D-glucosamine</name>
        <dbReference type="ChEBI" id="CHEBI:57705"/>
    </ligand>
</feature>
<feature type="binding site" evidence="17">
    <location>
        <position position="233"/>
    </location>
    <ligand>
        <name>UDP-N-acetyl-alpha-D-glucosamine</name>
        <dbReference type="ChEBI" id="CHEBI:57705"/>
    </ligand>
</feature>
<comment type="caution">
    <text evidence="17">Lacks conserved residue(s) required for the propagation of feature annotation.</text>
</comment>
<dbReference type="GO" id="GO:0003977">
    <property type="term" value="F:UDP-N-acetylglucosamine diphosphorylase activity"/>
    <property type="evidence" value="ECO:0007669"/>
    <property type="project" value="UniProtKB-UniRule"/>
</dbReference>
<keyword evidence="8 17" id="KW-0460">Magnesium</keyword>
<organism evidence="20 21">
    <name type="scientific">Abyssobacteria bacterium (strain SURF_5)</name>
    <dbReference type="NCBI Taxonomy" id="2093360"/>
    <lineage>
        <taxon>Bacteria</taxon>
        <taxon>Pseudomonadati</taxon>
        <taxon>Candidatus Hydrogenedentota</taxon>
        <taxon>Candidatus Abyssobacteria</taxon>
    </lineage>
</organism>
<evidence type="ECO:0000256" key="16">
    <source>
        <dbReference type="ARBA" id="ARBA00049628"/>
    </source>
</evidence>
<dbReference type="Proteomes" id="UP000265882">
    <property type="component" value="Unassembled WGS sequence"/>
</dbReference>
<comment type="catalytic activity">
    <reaction evidence="14 17">
        <text>alpha-D-glucosamine 1-phosphate + acetyl-CoA = N-acetyl-alpha-D-glucosamine 1-phosphate + CoA + H(+)</text>
        <dbReference type="Rhea" id="RHEA:13725"/>
        <dbReference type="ChEBI" id="CHEBI:15378"/>
        <dbReference type="ChEBI" id="CHEBI:57287"/>
        <dbReference type="ChEBI" id="CHEBI:57288"/>
        <dbReference type="ChEBI" id="CHEBI:57776"/>
        <dbReference type="ChEBI" id="CHEBI:58516"/>
        <dbReference type="EC" id="2.3.1.157"/>
    </reaction>
</comment>
<keyword evidence="13 17" id="KW-0961">Cell wall biogenesis/degradation</keyword>
<evidence type="ECO:0000256" key="8">
    <source>
        <dbReference type="ARBA" id="ARBA00022842"/>
    </source>
</evidence>
<feature type="binding site" evidence="17">
    <location>
        <position position="385"/>
    </location>
    <ligand>
        <name>acetyl-CoA</name>
        <dbReference type="ChEBI" id="CHEBI:57288"/>
    </ligand>
</feature>
<dbReference type="Gene3D" id="2.160.10.10">
    <property type="entry name" value="Hexapeptide repeat proteins"/>
    <property type="match status" value="1"/>
</dbReference>
<evidence type="ECO:0000256" key="15">
    <source>
        <dbReference type="ARBA" id="ARBA00048493"/>
    </source>
</evidence>
<comment type="pathway">
    <text evidence="17">Bacterial outer membrane biogenesis; LPS lipid A biosynthesis.</text>
</comment>
<feature type="binding site" evidence="17">
    <location>
        <position position="28"/>
    </location>
    <ligand>
        <name>UDP-N-acetyl-alpha-D-glucosamine</name>
        <dbReference type="ChEBI" id="CHEBI:57705"/>
    </ligand>
</feature>
<dbReference type="GO" id="GO:0019134">
    <property type="term" value="F:glucosamine-1-phosphate N-acetyltransferase activity"/>
    <property type="evidence" value="ECO:0007669"/>
    <property type="project" value="UniProtKB-UniRule"/>
</dbReference>
<keyword evidence="9 17" id="KW-0133">Cell shape</keyword>
<comment type="pathway">
    <text evidence="2 17">Nucleotide-sugar biosynthesis; UDP-N-acetyl-alpha-D-glucosamine biosynthesis; UDP-N-acetyl-alpha-D-glucosamine from N-acetyl-alpha-D-glucosamine 1-phosphate: step 1/1.</text>
</comment>
<feature type="region of interest" description="Pyrophosphorylase" evidence="17">
    <location>
        <begin position="1"/>
        <end position="235"/>
    </location>
</feature>
<dbReference type="EC" id="2.3.1.157" evidence="17"/>
<comment type="function">
    <text evidence="16 17">Catalyzes the last two sequential reactions in the de novo biosynthetic pathway for UDP-N-acetylglucosamine (UDP-GlcNAc). The C-terminal domain catalyzes the transfer of acetyl group from acetyl coenzyme A to glucosamine-1-phosphate (GlcN-1-P) to produce N-acetylglucosamine-1-phosphate (GlcNAc-1-P), which is converted into UDP-GlcNAc by the transfer of uridine 5-monophosphate (from uridine 5-triphosphate), a reaction catalyzed by the N-terminal domain.</text>
</comment>
<evidence type="ECO:0000256" key="10">
    <source>
        <dbReference type="ARBA" id="ARBA00022984"/>
    </source>
</evidence>
<feature type="binding site" evidence="17">
    <location>
        <position position="371"/>
    </location>
    <ligand>
        <name>UDP-N-acetyl-alpha-D-glucosamine</name>
        <dbReference type="ChEBI" id="CHEBI:57705"/>
    </ligand>
</feature>
<comment type="catalytic activity">
    <reaction evidence="15 17">
        <text>N-acetyl-alpha-D-glucosamine 1-phosphate + UTP + H(+) = UDP-N-acetyl-alpha-D-glucosamine + diphosphate</text>
        <dbReference type="Rhea" id="RHEA:13509"/>
        <dbReference type="ChEBI" id="CHEBI:15378"/>
        <dbReference type="ChEBI" id="CHEBI:33019"/>
        <dbReference type="ChEBI" id="CHEBI:46398"/>
        <dbReference type="ChEBI" id="CHEBI:57705"/>
        <dbReference type="ChEBI" id="CHEBI:57776"/>
        <dbReference type="EC" id="2.7.7.23"/>
    </reaction>
</comment>
<dbReference type="EC" id="2.7.7.23" evidence="17"/>
<dbReference type="GO" id="GO:0005737">
    <property type="term" value="C:cytoplasm"/>
    <property type="evidence" value="ECO:0007669"/>
    <property type="project" value="UniProtKB-SubCell"/>
</dbReference>
<feature type="binding site" evidence="17">
    <location>
        <position position="160"/>
    </location>
    <ligand>
        <name>UDP-N-acetyl-alpha-D-glucosamine</name>
        <dbReference type="ChEBI" id="CHEBI:57705"/>
    </ligand>
</feature>
<dbReference type="GO" id="GO:0016020">
    <property type="term" value="C:membrane"/>
    <property type="evidence" value="ECO:0007669"/>
    <property type="project" value="GOC"/>
</dbReference>
<comment type="subcellular location">
    <subcellularLocation>
        <location evidence="17">Cytoplasm</location>
    </subcellularLocation>
</comment>
<comment type="pathway">
    <text evidence="1 17">Nucleotide-sugar biosynthesis; UDP-N-acetyl-alpha-D-glucosamine biosynthesis; N-acetyl-alpha-D-glucosamine 1-phosphate from alpha-D-glucosamine 6-phosphate (route II): step 2/2.</text>
</comment>
<evidence type="ECO:0000256" key="13">
    <source>
        <dbReference type="ARBA" id="ARBA00023316"/>
    </source>
</evidence>
<dbReference type="InterPro" id="IPR005835">
    <property type="entry name" value="NTP_transferase_dom"/>
</dbReference>
<evidence type="ECO:0000256" key="7">
    <source>
        <dbReference type="ARBA" id="ARBA00022737"/>
    </source>
</evidence>
<dbReference type="GO" id="GO:0000902">
    <property type="term" value="P:cell morphogenesis"/>
    <property type="evidence" value="ECO:0007669"/>
    <property type="project" value="UniProtKB-UniRule"/>
</dbReference>
<dbReference type="InterPro" id="IPR056729">
    <property type="entry name" value="GMPPB_C"/>
</dbReference>
<evidence type="ECO:0000256" key="5">
    <source>
        <dbReference type="ARBA" id="ARBA00022695"/>
    </source>
</evidence>
<feature type="binding site" evidence="17">
    <location>
        <position position="233"/>
    </location>
    <ligand>
        <name>Mg(2+)</name>
        <dbReference type="ChEBI" id="CHEBI:18420"/>
    </ligand>
</feature>
<feature type="region of interest" description="Linker" evidence="17">
    <location>
        <begin position="236"/>
        <end position="256"/>
    </location>
</feature>